<proteinExistence type="inferred from homology"/>
<dbReference type="Gene3D" id="3.30.70.260">
    <property type="match status" value="1"/>
</dbReference>
<keyword evidence="2 5" id="KW-0560">Oxidoreductase</keyword>
<evidence type="ECO:0000256" key="4">
    <source>
        <dbReference type="ARBA" id="ARBA00029440"/>
    </source>
</evidence>
<dbReference type="PROSITE" id="PS00065">
    <property type="entry name" value="D_2_HYDROXYACID_DH_1"/>
    <property type="match status" value="1"/>
</dbReference>
<dbReference type="InterPro" id="IPR006139">
    <property type="entry name" value="D-isomer_2_OHA_DH_cat_dom"/>
</dbReference>
<name>A0A1R1PPP1_ZANCU</name>
<dbReference type="SUPFAM" id="SSF52283">
    <property type="entry name" value="Formate/glycerate dehydrogenase catalytic domain-like"/>
    <property type="match status" value="1"/>
</dbReference>
<dbReference type="InterPro" id="IPR029753">
    <property type="entry name" value="D-isomer_DH_CS"/>
</dbReference>
<comment type="similarity">
    <text evidence="1 5">Belongs to the D-isomer specific 2-hydroxyacid dehydrogenase family.</text>
</comment>
<evidence type="ECO:0000256" key="5">
    <source>
        <dbReference type="RuleBase" id="RU003719"/>
    </source>
</evidence>
<feature type="domain" description="D-isomer specific 2-hydroxyacid dehydrogenase NAD-binding" evidence="8">
    <location>
        <begin position="142"/>
        <end position="318"/>
    </location>
</feature>
<evidence type="ECO:0000256" key="2">
    <source>
        <dbReference type="ARBA" id="ARBA00023002"/>
    </source>
</evidence>
<comment type="pathway">
    <text evidence="4">Amino-acid biosynthesis.</text>
</comment>
<dbReference type="OrthoDB" id="418179at2759"/>
<dbReference type="PANTHER" id="PTHR43761">
    <property type="entry name" value="D-ISOMER SPECIFIC 2-HYDROXYACID DEHYDROGENASE FAMILY PROTEIN (AFU_ORTHOLOGUE AFUA_1G13630)"/>
    <property type="match status" value="1"/>
</dbReference>
<dbReference type="FunFam" id="3.40.50.720:FF:000041">
    <property type="entry name" value="D-3-phosphoglycerate dehydrogenase"/>
    <property type="match status" value="1"/>
</dbReference>
<sequence length="440" mass="48080">MSDTERKSSATVSRRNSFNKREAGTKKLQPVSSESIKILFLENISEKAVEIVKNAGYQVESVSRSLNEEELIEKIKDVHGIGIRSKTRLNSRVLAAADNLQVIGCFCIGTNQVDLEYAASRGISVFNSPFSNSRSVAELIIAEIIMLSRKLGDRNNEMHAGEWNKVSKKCHEIRGKTVGIIGYGHIGTQLSVLAESMGMKVIWYDVLPLMPLGRSKSVGSLEELLVKADYVTLHVPETSETKNLIGEDEIRMMKKGACLLNASRGTVVDIKALAQALRNGHLAGAAVDVFPQEPFENGKFFESELAGCPNTILTPHIGGSTEEAQRMIGIEVASAIVGYMNTGASLNAVNFPEIDLKPGAVSDKHRLRIVNVHQNVPGVLQKINSILSKYNVDKQASDSRGEIAYYVADITLPDPEDINVIYAGISGITENIITRVLFEK</sequence>
<dbReference type="GO" id="GO:0006564">
    <property type="term" value="P:L-serine biosynthetic process"/>
    <property type="evidence" value="ECO:0007669"/>
    <property type="project" value="UniProtKB-ARBA"/>
</dbReference>
<organism evidence="9 10">
    <name type="scientific">Zancudomyces culisetae</name>
    <name type="common">Gut fungus</name>
    <name type="synonym">Smittium culisetae</name>
    <dbReference type="NCBI Taxonomy" id="1213189"/>
    <lineage>
        <taxon>Eukaryota</taxon>
        <taxon>Fungi</taxon>
        <taxon>Fungi incertae sedis</taxon>
        <taxon>Zoopagomycota</taxon>
        <taxon>Kickxellomycotina</taxon>
        <taxon>Harpellomycetes</taxon>
        <taxon>Harpellales</taxon>
        <taxon>Legeriomycetaceae</taxon>
        <taxon>Zancudomyces</taxon>
    </lineage>
</organism>
<accession>A0A1R1PPP1</accession>
<feature type="domain" description="D-isomer specific 2-hydroxyacid dehydrogenase catalytic" evidence="7">
    <location>
        <begin position="38"/>
        <end position="350"/>
    </location>
</feature>
<dbReference type="InterPro" id="IPR050418">
    <property type="entry name" value="D-iso_2-hydroxyacid_DH_PdxB"/>
</dbReference>
<dbReference type="SUPFAM" id="SSF55021">
    <property type="entry name" value="ACT-like"/>
    <property type="match status" value="1"/>
</dbReference>
<feature type="region of interest" description="Disordered" evidence="6">
    <location>
        <begin position="1"/>
        <end position="26"/>
    </location>
</feature>
<evidence type="ECO:0000256" key="1">
    <source>
        <dbReference type="ARBA" id="ARBA00005854"/>
    </source>
</evidence>
<evidence type="ECO:0000256" key="3">
    <source>
        <dbReference type="ARBA" id="ARBA00023027"/>
    </source>
</evidence>
<dbReference type="Pfam" id="PF02826">
    <property type="entry name" value="2-Hacid_dh_C"/>
    <property type="match status" value="1"/>
</dbReference>
<evidence type="ECO:0000259" key="8">
    <source>
        <dbReference type="Pfam" id="PF02826"/>
    </source>
</evidence>
<dbReference type="Gene3D" id="3.40.50.720">
    <property type="entry name" value="NAD(P)-binding Rossmann-like Domain"/>
    <property type="match status" value="2"/>
</dbReference>
<reference evidence="10" key="1">
    <citation type="submission" date="2017-01" db="EMBL/GenBank/DDBJ databases">
        <authorList>
            <person name="Wang Y."/>
            <person name="White M."/>
            <person name="Kvist S."/>
            <person name="Moncalvo J.-M."/>
        </authorList>
    </citation>
    <scope>NUCLEOTIDE SEQUENCE [LARGE SCALE GENOMIC DNA]</scope>
    <source>
        <strain evidence="10">COL-18-3</strain>
    </source>
</reference>
<dbReference type="SUPFAM" id="SSF51735">
    <property type="entry name" value="NAD(P)-binding Rossmann-fold domains"/>
    <property type="match status" value="1"/>
</dbReference>
<dbReference type="InterPro" id="IPR029752">
    <property type="entry name" value="D-isomer_DH_CS1"/>
</dbReference>
<comment type="caution">
    <text evidence="9">The sequence shown here is derived from an EMBL/GenBank/DDBJ whole genome shotgun (WGS) entry which is preliminary data.</text>
</comment>
<dbReference type="CDD" id="cd12176">
    <property type="entry name" value="PGDH_3"/>
    <property type="match status" value="1"/>
</dbReference>
<gene>
    <name evidence="9" type="ORF">AX774_g3567</name>
</gene>
<dbReference type="InterPro" id="IPR036291">
    <property type="entry name" value="NAD(P)-bd_dom_sf"/>
</dbReference>
<dbReference type="GO" id="GO:0051287">
    <property type="term" value="F:NAD binding"/>
    <property type="evidence" value="ECO:0007669"/>
    <property type="project" value="InterPro"/>
</dbReference>
<dbReference type="Proteomes" id="UP000188320">
    <property type="component" value="Unassembled WGS sequence"/>
</dbReference>
<dbReference type="Pfam" id="PF00389">
    <property type="entry name" value="2-Hacid_dh"/>
    <property type="match status" value="1"/>
</dbReference>
<dbReference type="NCBIfam" id="NF008759">
    <property type="entry name" value="PRK11790.1"/>
    <property type="match status" value="1"/>
</dbReference>
<dbReference type="InterPro" id="IPR045865">
    <property type="entry name" value="ACT-like_dom_sf"/>
</dbReference>
<keyword evidence="10" id="KW-1185">Reference proteome</keyword>
<dbReference type="GO" id="GO:0047545">
    <property type="term" value="F:(S)-2-hydroxyglutarate dehydrogenase activity"/>
    <property type="evidence" value="ECO:0007669"/>
    <property type="project" value="UniProtKB-ARBA"/>
</dbReference>
<dbReference type="PANTHER" id="PTHR43761:SF1">
    <property type="entry name" value="D-ISOMER SPECIFIC 2-HYDROXYACID DEHYDROGENASE CATALYTIC DOMAIN-CONTAINING PROTEIN-RELATED"/>
    <property type="match status" value="1"/>
</dbReference>
<evidence type="ECO:0000259" key="7">
    <source>
        <dbReference type="Pfam" id="PF00389"/>
    </source>
</evidence>
<dbReference type="InterPro" id="IPR006140">
    <property type="entry name" value="D-isomer_DH_NAD-bd"/>
</dbReference>
<evidence type="ECO:0000313" key="9">
    <source>
        <dbReference type="EMBL" id="OMH82934.1"/>
    </source>
</evidence>
<dbReference type="GO" id="GO:0004617">
    <property type="term" value="F:phosphoglycerate dehydrogenase activity"/>
    <property type="evidence" value="ECO:0007669"/>
    <property type="project" value="UniProtKB-ARBA"/>
</dbReference>
<dbReference type="EMBL" id="LSSK01000559">
    <property type="protein sequence ID" value="OMH82934.1"/>
    <property type="molecule type" value="Genomic_DNA"/>
</dbReference>
<evidence type="ECO:0000313" key="10">
    <source>
        <dbReference type="Proteomes" id="UP000188320"/>
    </source>
</evidence>
<dbReference type="PROSITE" id="PS00671">
    <property type="entry name" value="D_2_HYDROXYACID_DH_3"/>
    <property type="match status" value="1"/>
</dbReference>
<evidence type="ECO:0000256" key="6">
    <source>
        <dbReference type="SAM" id="MobiDB-lite"/>
    </source>
</evidence>
<dbReference type="AlphaFoldDB" id="A0A1R1PPP1"/>
<protein>
    <submittedName>
        <fullName evidence="9">D-3-phosphoglycerate dehydrogenase 1</fullName>
    </submittedName>
</protein>
<keyword evidence="3" id="KW-0520">NAD</keyword>